<dbReference type="SUPFAM" id="SSF56801">
    <property type="entry name" value="Acetyl-CoA synthetase-like"/>
    <property type="match status" value="1"/>
</dbReference>
<comment type="caution">
    <text evidence="4">The sequence shown here is derived from an EMBL/GenBank/DDBJ whole genome shotgun (WGS) entry which is preliminary data.</text>
</comment>
<comment type="similarity">
    <text evidence="1">Belongs to the ATP-dependent AMP-binding enzyme family.</text>
</comment>
<dbReference type="InterPro" id="IPR042099">
    <property type="entry name" value="ANL_N_sf"/>
</dbReference>
<sequence>MNKVTYKNVHNLFKLNGFHLDKEDLCRVSYCLIKEGDEFEKSIGDFLLDWFDEKSYIDLQTSGTTGAPKIIRTDKQTMVNSALATGDFFELSPGDKALYCLPTKYIAGKMMLVRSFILGLDIDFVAPSSHPLAKNDTKYDFVAMVPLQAQNSLAGMKNVKKLIVGGAKMSKSLEKSLLKVNTKVYETYGMTETITHIAAKKVGEKAFALLPNIQISQNDQNCLVIDAPKISVEPIVTNDLVEIINGNQFVFLGRSDNVVNSGGIKLIPEQIEEKLSNEIHSRFFVGGIADADLGEKLILVIEGEKPALNGVTFEMLDKYEKPKDVFYVSKFMETENGKIKRKEILLSI</sequence>
<dbReference type="InterPro" id="IPR000873">
    <property type="entry name" value="AMP-dep_synth/lig_dom"/>
</dbReference>
<dbReference type="Proteomes" id="UP000005566">
    <property type="component" value="Unassembled WGS sequence"/>
</dbReference>
<dbReference type="AlphaFoldDB" id="H7FU62"/>
<keyword evidence="5" id="KW-1185">Reference proteome</keyword>
<dbReference type="GO" id="GO:0006631">
    <property type="term" value="P:fatty acid metabolic process"/>
    <property type="evidence" value="ECO:0007669"/>
    <property type="project" value="TreeGrafter"/>
</dbReference>
<dbReference type="OrthoDB" id="8870348at2"/>
<feature type="domain" description="AMP-dependent synthetase/ligase" evidence="3">
    <location>
        <begin position="61"/>
        <end position="199"/>
    </location>
</feature>
<dbReference type="RefSeq" id="WP_007138959.1">
    <property type="nucleotide sequence ID" value="NZ_AHKF01000020.1"/>
</dbReference>
<dbReference type="GO" id="GO:0031956">
    <property type="term" value="F:medium-chain fatty acid-CoA ligase activity"/>
    <property type="evidence" value="ECO:0007669"/>
    <property type="project" value="TreeGrafter"/>
</dbReference>
<evidence type="ECO:0000259" key="3">
    <source>
        <dbReference type="Pfam" id="PF00501"/>
    </source>
</evidence>
<dbReference type="Pfam" id="PF00501">
    <property type="entry name" value="AMP-binding"/>
    <property type="match status" value="1"/>
</dbReference>
<evidence type="ECO:0000256" key="1">
    <source>
        <dbReference type="ARBA" id="ARBA00006432"/>
    </source>
</evidence>
<gene>
    <name evidence="4" type="ORF">HJ01_02782</name>
</gene>
<dbReference type="PANTHER" id="PTHR43201:SF5">
    <property type="entry name" value="MEDIUM-CHAIN ACYL-COA LIGASE ACSF2, MITOCHONDRIAL"/>
    <property type="match status" value="1"/>
</dbReference>
<evidence type="ECO:0000256" key="2">
    <source>
        <dbReference type="ARBA" id="ARBA00022598"/>
    </source>
</evidence>
<dbReference type="Gene3D" id="3.30.300.30">
    <property type="match status" value="1"/>
</dbReference>
<reference evidence="4 5" key="1">
    <citation type="journal article" date="2014" name="Acta Crystallogr. D">
        <title>Structure-based characterization and antifreeze properties of a hyperactive ice-binding protein from the Antarctic bacterium Flavobacterium frigoris PS1.</title>
        <authorList>
            <person name="Do H."/>
            <person name="Kim S.J."/>
            <person name="Kim H.J."/>
            <person name="Lee J.H."/>
        </authorList>
    </citation>
    <scope>NUCLEOTIDE SEQUENCE [LARGE SCALE GENOMIC DNA]</scope>
    <source>
        <strain evidence="4 5">PS1</strain>
    </source>
</reference>
<dbReference type="InterPro" id="IPR045851">
    <property type="entry name" value="AMP-bd_C_sf"/>
</dbReference>
<dbReference type="EMBL" id="AHKF01000020">
    <property type="protein sequence ID" value="EIA07914.1"/>
    <property type="molecule type" value="Genomic_DNA"/>
</dbReference>
<dbReference type="PATRIC" id="fig|1086011.3.peg.2724"/>
<proteinExistence type="inferred from homology"/>
<dbReference type="GO" id="GO:0008756">
    <property type="term" value="F:o-succinylbenzoate-CoA ligase activity"/>
    <property type="evidence" value="ECO:0007669"/>
    <property type="project" value="UniProtKB-EC"/>
</dbReference>
<dbReference type="EC" id="6.2.1.26" evidence="4"/>
<organism evidence="4 5">
    <name type="scientific">Flavobacterium frigoris (strain PS1)</name>
    <dbReference type="NCBI Taxonomy" id="1086011"/>
    <lineage>
        <taxon>Bacteria</taxon>
        <taxon>Pseudomonadati</taxon>
        <taxon>Bacteroidota</taxon>
        <taxon>Flavobacteriia</taxon>
        <taxon>Flavobacteriales</taxon>
        <taxon>Flavobacteriaceae</taxon>
        <taxon>Flavobacterium</taxon>
    </lineage>
</organism>
<dbReference type="PANTHER" id="PTHR43201">
    <property type="entry name" value="ACYL-COA SYNTHETASE"/>
    <property type="match status" value="1"/>
</dbReference>
<protein>
    <submittedName>
        <fullName evidence="4">O-succinylbenzoic acid--CoA ligase</fullName>
        <ecNumber evidence="4">6.2.1.26</ecNumber>
    </submittedName>
</protein>
<accession>H7FU62</accession>
<keyword evidence="2 4" id="KW-0436">Ligase</keyword>
<name>H7FU62_FLAFP</name>
<dbReference type="eggNOG" id="COG0318">
    <property type="taxonomic scope" value="Bacteria"/>
</dbReference>
<dbReference type="Gene3D" id="3.40.50.12780">
    <property type="entry name" value="N-terminal domain of ligase-like"/>
    <property type="match status" value="1"/>
</dbReference>
<dbReference type="STRING" id="1086011.HJ01_02782"/>
<evidence type="ECO:0000313" key="5">
    <source>
        <dbReference type="Proteomes" id="UP000005566"/>
    </source>
</evidence>
<evidence type="ECO:0000313" key="4">
    <source>
        <dbReference type="EMBL" id="EIA07914.1"/>
    </source>
</evidence>